<organism evidence="4 5">
    <name type="scientific">Sphingobacterium bambusae</name>
    <dbReference type="NCBI Taxonomy" id="662858"/>
    <lineage>
        <taxon>Bacteria</taxon>
        <taxon>Pseudomonadati</taxon>
        <taxon>Bacteroidota</taxon>
        <taxon>Sphingobacteriia</taxon>
        <taxon>Sphingobacteriales</taxon>
        <taxon>Sphingobacteriaceae</taxon>
        <taxon>Sphingobacterium</taxon>
    </lineage>
</organism>
<dbReference type="PANTHER" id="PTHR11079">
    <property type="entry name" value="CYTOSINE DEAMINASE FAMILY MEMBER"/>
    <property type="match status" value="1"/>
</dbReference>
<accession>A0ABW6BB61</accession>
<dbReference type="InterPro" id="IPR016193">
    <property type="entry name" value="Cytidine_deaminase-like"/>
</dbReference>
<sequence>MEASNHQEFMRKAIALSKQNLTTLQGGPFGCVIVKDGKILSAAANSVTADCDPTAHAEVNAIRQAAKELGKPDLSGCILYSSAEPCPMCLSAIYWANIAKVYYGNSAEDVQWAGFGDQFLADELQKPPRQRRIQLERICASEAIKVFELWRGASGKTAENLKDGSL</sequence>
<proteinExistence type="predicted"/>
<keyword evidence="4" id="KW-0378">Hydrolase</keyword>
<dbReference type="Proteomes" id="UP001597525">
    <property type="component" value="Unassembled WGS sequence"/>
</dbReference>
<reference evidence="5" key="1">
    <citation type="journal article" date="2019" name="Int. J. Syst. Evol. Microbiol.">
        <title>The Global Catalogue of Microorganisms (GCM) 10K type strain sequencing project: providing services to taxonomists for standard genome sequencing and annotation.</title>
        <authorList>
            <consortium name="The Broad Institute Genomics Platform"/>
            <consortium name="The Broad Institute Genome Sequencing Center for Infectious Disease"/>
            <person name="Wu L."/>
            <person name="Ma J."/>
        </authorList>
    </citation>
    <scope>NUCLEOTIDE SEQUENCE [LARGE SCALE GENOMIC DNA]</scope>
    <source>
        <strain evidence="5">KCTC 22814</strain>
    </source>
</reference>
<dbReference type="RefSeq" id="WP_320184643.1">
    <property type="nucleotide sequence ID" value="NZ_CP138332.1"/>
</dbReference>
<dbReference type="EMBL" id="JBHUPB010000001">
    <property type="protein sequence ID" value="MFD2965763.1"/>
    <property type="molecule type" value="Genomic_DNA"/>
</dbReference>
<keyword evidence="5" id="KW-1185">Reference proteome</keyword>
<dbReference type="PANTHER" id="PTHR11079:SF161">
    <property type="entry name" value="CMP_DCMP-TYPE DEAMINASE DOMAIN-CONTAINING PROTEIN"/>
    <property type="match status" value="1"/>
</dbReference>
<dbReference type="InterPro" id="IPR002125">
    <property type="entry name" value="CMP_dCMP_dom"/>
</dbReference>
<dbReference type="PROSITE" id="PS51747">
    <property type="entry name" value="CYT_DCMP_DEAMINASES_2"/>
    <property type="match status" value="1"/>
</dbReference>
<evidence type="ECO:0000256" key="2">
    <source>
        <dbReference type="ARBA" id="ARBA00022833"/>
    </source>
</evidence>
<keyword evidence="1" id="KW-0479">Metal-binding</keyword>
<evidence type="ECO:0000259" key="3">
    <source>
        <dbReference type="PROSITE" id="PS51747"/>
    </source>
</evidence>
<dbReference type="Pfam" id="PF00383">
    <property type="entry name" value="dCMP_cyt_deam_1"/>
    <property type="match status" value="1"/>
</dbReference>
<protein>
    <submittedName>
        <fullName evidence="4">Nucleoside deaminase</fullName>
        <ecNumber evidence="4">3.5.4.33</ecNumber>
    </submittedName>
</protein>
<dbReference type="InterPro" id="IPR016192">
    <property type="entry name" value="APOBEC/CMP_deaminase_Zn-bd"/>
</dbReference>
<dbReference type="EC" id="3.5.4.33" evidence="4"/>
<dbReference type="SUPFAM" id="SSF53927">
    <property type="entry name" value="Cytidine deaminase-like"/>
    <property type="match status" value="1"/>
</dbReference>
<evidence type="ECO:0000313" key="4">
    <source>
        <dbReference type="EMBL" id="MFD2965763.1"/>
    </source>
</evidence>
<dbReference type="PROSITE" id="PS00903">
    <property type="entry name" value="CYT_DCMP_DEAMINASES_1"/>
    <property type="match status" value="1"/>
</dbReference>
<dbReference type="CDD" id="cd01285">
    <property type="entry name" value="nucleoside_deaminase"/>
    <property type="match status" value="1"/>
</dbReference>
<dbReference type="Gene3D" id="3.40.140.10">
    <property type="entry name" value="Cytidine Deaminase, domain 2"/>
    <property type="match status" value="1"/>
</dbReference>
<feature type="domain" description="CMP/dCMP-type deaminase" evidence="3">
    <location>
        <begin position="4"/>
        <end position="118"/>
    </location>
</feature>
<comment type="caution">
    <text evidence="4">The sequence shown here is derived from an EMBL/GenBank/DDBJ whole genome shotgun (WGS) entry which is preliminary data.</text>
</comment>
<evidence type="ECO:0000313" key="5">
    <source>
        <dbReference type="Proteomes" id="UP001597525"/>
    </source>
</evidence>
<keyword evidence="2" id="KW-0862">Zinc</keyword>
<gene>
    <name evidence="4" type="ORF">ACFS7Y_00055</name>
</gene>
<evidence type="ECO:0000256" key="1">
    <source>
        <dbReference type="ARBA" id="ARBA00022723"/>
    </source>
</evidence>
<name>A0ABW6BB61_9SPHI</name>
<dbReference type="GO" id="GO:0052717">
    <property type="term" value="F:tRNA-specific adenosine-34 deaminase activity"/>
    <property type="evidence" value="ECO:0007669"/>
    <property type="project" value="UniProtKB-EC"/>
</dbReference>